<reference evidence="1 2" key="1">
    <citation type="submission" date="2016-12" db="EMBL/GenBank/DDBJ databases">
        <authorList>
            <person name="Song W.-J."/>
            <person name="Kurnit D.M."/>
        </authorList>
    </citation>
    <scope>NUCLEOTIDE SEQUENCE [LARGE SCALE GENOMIC DNA]</scope>
    <source>
        <strain evidence="1 2">STM7296</strain>
    </source>
</reference>
<dbReference type="Proteomes" id="UP000187012">
    <property type="component" value="Unassembled WGS sequence"/>
</dbReference>
<keyword evidence="2" id="KW-1185">Reference proteome</keyword>
<proteinExistence type="predicted"/>
<sequence length="58" mass="6357">MEAVYAHKLERHAVHAEGPGVISALVRDLSRHPLCAAHRITAQHPHSLPRCSLSTSIK</sequence>
<organism evidence="1 2">
    <name type="scientific">Paraburkholderia ribeironis</name>
    <dbReference type="NCBI Taxonomy" id="1247936"/>
    <lineage>
        <taxon>Bacteria</taxon>
        <taxon>Pseudomonadati</taxon>
        <taxon>Pseudomonadota</taxon>
        <taxon>Betaproteobacteria</taxon>
        <taxon>Burkholderiales</taxon>
        <taxon>Burkholderiaceae</taxon>
        <taxon>Paraburkholderia</taxon>
    </lineage>
</organism>
<evidence type="ECO:0000313" key="2">
    <source>
        <dbReference type="Proteomes" id="UP000187012"/>
    </source>
</evidence>
<protein>
    <submittedName>
        <fullName evidence="1">Uncharacterized protein</fullName>
    </submittedName>
</protein>
<evidence type="ECO:0000313" key="1">
    <source>
        <dbReference type="EMBL" id="SIT49843.1"/>
    </source>
</evidence>
<name>A0A1N7SQW8_9BURK</name>
<dbReference type="EMBL" id="CYGX02000189">
    <property type="protein sequence ID" value="SIT49843.1"/>
    <property type="molecule type" value="Genomic_DNA"/>
</dbReference>
<gene>
    <name evidence="1" type="ORF">BN2475_1890002</name>
</gene>
<dbReference type="AlphaFoldDB" id="A0A1N7SQW8"/>
<accession>A0A1N7SQW8</accession>